<evidence type="ECO:0000313" key="1">
    <source>
        <dbReference type="EMBL" id="MBT2132896.1"/>
    </source>
</evidence>
<gene>
    <name evidence="1" type="ORF">KK137_00995</name>
</gene>
<dbReference type="EMBL" id="JAHFVK010000001">
    <property type="protein sequence ID" value="MBT2132896.1"/>
    <property type="molecule type" value="Genomic_DNA"/>
</dbReference>
<evidence type="ECO:0008006" key="3">
    <source>
        <dbReference type="Google" id="ProtNLM"/>
    </source>
</evidence>
<dbReference type="RefSeq" id="WP_214534087.1">
    <property type="nucleotide sequence ID" value="NZ_JAHFVK010000001.1"/>
</dbReference>
<accession>A0ABS5VZE4</accession>
<organism evidence="1 2">
    <name type="scientific">Croceibacterium selenioxidans</name>
    <dbReference type="NCBI Taxonomy" id="2838833"/>
    <lineage>
        <taxon>Bacteria</taxon>
        <taxon>Pseudomonadati</taxon>
        <taxon>Pseudomonadota</taxon>
        <taxon>Alphaproteobacteria</taxon>
        <taxon>Sphingomonadales</taxon>
        <taxon>Erythrobacteraceae</taxon>
        <taxon>Croceibacterium</taxon>
    </lineage>
</organism>
<sequence length="144" mass="15837">MTQARPPARPARRRVPAFYPVPVRGRRDGWTRGKQAAFLGLLAETGTVLAACERVGMSRKSAYKLRQMPGAESFAAAWDAALGLPVRKVTVGDLAFLAYEGLIRPRMHGGRYVGWTQTPDNSALLRLNSRLERMVVGRYPGTLG</sequence>
<dbReference type="Proteomes" id="UP000811255">
    <property type="component" value="Unassembled WGS sequence"/>
</dbReference>
<comment type="caution">
    <text evidence="1">The sequence shown here is derived from an EMBL/GenBank/DDBJ whole genome shotgun (WGS) entry which is preliminary data.</text>
</comment>
<protein>
    <recommendedName>
        <fullName evidence="3">Integrase</fullName>
    </recommendedName>
</protein>
<reference evidence="1 2" key="1">
    <citation type="submission" date="2021-05" db="EMBL/GenBank/DDBJ databases">
        <title>Croceibacterium sp. LX-88 genome sequence.</title>
        <authorList>
            <person name="Luo X."/>
        </authorList>
    </citation>
    <scope>NUCLEOTIDE SEQUENCE [LARGE SCALE GENOMIC DNA]</scope>
    <source>
        <strain evidence="1 2">LX-88</strain>
    </source>
</reference>
<evidence type="ECO:0000313" key="2">
    <source>
        <dbReference type="Proteomes" id="UP000811255"/>
    </source>
</evidence>
<keyword evidence="2" id="KW-1185">Reference proteome</keyword>
<proteinExistence type="predicted"/>
<name>A0ABS5VZE4_9SPHN</name>